<dbReference type="GO" id="GO:0046982">
    <property type="term" value="F:protein heterodimerization activity"/>
    <property type="evidence" value="ECO:0007669"/>
    <property type="project" value="InterPro"/>
</dbReference>
<name>A0A2B4SCM6_STYPI</name>
<dbReference type="CDD" id="cd08050">
    <property type="entry name" value="TAF6C"/>
    <property type="match status" value="1"/>
</dbReference>
<dbReference type="SUPFAM" id="SSF47113">
    <property type="entry name" value="Histone-fold"/>
    <property type="match status" value="1"/>
</dbReference>
<dbReference type="InterPro" id="IPR037796">
    <property type="entry name" value="TAF6"/>
</dbReference>
<dbReference type="GO" id="GO:0046695">
    <property type="term" value="C:SLIK (SAGA-like) complex"/>
    <property type="evidence" value="ECO:0007669"/>
    <property type="project" value="InterPro"/>
</dbReference>
<feature type="region of interest" description="Disordered" evidence="7">
    <location>
        <begin position="580"/>
        <end position="617"/>
    </location>
</feature>
<evidence type="ECO:0000256" key="4">
    <source>
        <dbReference type="ARBA" id="ARBA00023163"/>
    </source>
</evidence>
<accession>A0A2B4SCM6</accession>
<keyword evidence="3" id="KW-0805">Transcription regulation</keyword>
<comment type="similarity">
    <text evidence="2">Belongs to the TAF6 family.</text>
</comment>
<feature type="compositionally biased region" description="Polar residues" evidence="7">
    <location>
        <begin position="590"/>
        <end position="602"/>
    </location>
</feature>
<evidence type="ECO:0000313" key="10">
    <source>
        <dbReference type="EMBL" id="PFX26803.1"/>
    </source>
</evidence>
<keyword evidence="5" id="KW-0539">Nucleus</keyword>
<dbReference type="InterPro" id="IPR011442">
    <property type="entry name" value="TAF6_C"/>
</dbReference>
<dbReference type="FunFam" id="1.25.40.770:FF:000001">
    <property type="entry name" value="Transcription initiation factor TFIID subunit 6"/>
    <property type="match status" value="1"/>
</dbReference>
<organism evidence="10 11">
    <name type="scientific">Stylophora pistillata</name>
    <name type="common">Smooth cauliflower coral</name>
    <dbReference type="NCBI Taxonomy" id="50429"/>
    <lineage>
        <taxon>Eukaryota</taxon>
        <taxon>Metazoa</taxon>
        <taxon>Cnidaria</taxon>
        <taxon>Anthozoa</taxon>
        <taxon>Hexacorallia</taxon>
        <taxon>Scleractinia</taxon>
        <taxon>Astrocoeniina</taxon>
        <taxon>Pocilloporidae</taxon>
        <taxon>Stylophora</taxon>
    </lineage>
</organism>
<comment type="caution">
    <text evidence="10">The sequence shown here is derived from an EMBL/GenBank/DDBJ whole genome shotgun (WGS) entry which is preliminary data.</text>
</comment>
<feature type="compositionally biased region" description="Basic and acidic residues" evidence="7">
    <location>
        <begin position="603"/>
        <end position="616"/>
    </location>
</feature>
<keyword evidence="10" id="KW-0648">Protein biosynthesis</keyword>
<feature type="compositionally biased region" description="Polar residues" evidence="7">
    <location>
        <begin position="938"/>
        <end position="949"/>
    </location>
</feature>
<evidence type="ECO:0000256" key="3">
    <source>
        <dbReference type="ARBA" id="ARBA00023015"/>
    </source>
</evidence>
<evidence type="ECO:0000256" key="1">
    <source>
        <dbReference type="ARBA" id="ARBA00004123"/>
    </source>
</evidence>
<feature type="region of interest" description="Disordered" evidence="7">
    <location>
        <begin position="919"/>
        <end position="984"/>
    </location>
</feature>
<dbReference type="Pfam" id="PF02969">
    <property type="entry name" value="TAF"/>
    <property type="match status" value="1"/>
</dbReference>
<feature type="domain" description="TATA box binding protein associated factor (TAF) histone-like fold" evidence="9">
    <location>
        <begin position="415"/>
        <end position="478"/>
    </location>
</feature>
<dbReference type="OrthoDB" id="361039at2759"/>
<comment type="subcellular location">
    <subcellularLocation>
        <location evidence="1">Nucleus</location>
    </subcellularLocation>
</comment>
<proteinExistence type="inferred from homology"/>
<evidence type="ECO:0000256" key="8">
    <source>
        <dbReference type="SAM" id="Phobius"/>
    </source>
</evidence>
<keyword evidence="10" id="KW-0396">Initiation factor</keyword>
<keyword evidence="4" id="KW-0804">Transcription</keyword>
<dbReference type="GO" id="GO:0003743">
    <property type="term" value="F:translation initiation factor activity"/>
    <property type="evidence" value="ECO:0007669"/>
    <property type="project" value="UniProtKB-KW"/>
</dbReference>
<evidence type="ECO:0000313" key="11">
    <source>
        <dbReference type="Proteomes" id="UP000225706"/>
    </source>
</evidence>
<dbReference type="InterPro" id="IPR009072">
    <property type="entry name" value="Histone-fold"/>
</dbReference>
<dbReference type="GO" id="GO:0000124">
    <property type="term" value="C:SAGA complex"/>
    <property type="evidence" value="ECO:0007669"/>
    <property type="project" value="InterPro"/>
</dbReference>
<keyword evidence="8" id="KW-1133">Transmembrane helix</keyword>
<dbReference type="AlphaFoldDB" id="A0A2B4SCM6"/>
<dbReference type="GO" id="GO:0051123">
    <property type="term" value="P:RNA polymerase II preinitiation complex assembly"/>
    <property type="evidence" value="ECO:0007669"/>
    <property type="project" value="TreeGrafter"/>
</dbReference>
<feature type="compositionally biased region" description="Low complexity" evidence="7">
    <location>
        <begin position="950"/>
        <end position="974"/>
    </location>
</feature>
<dbReference type="STRING" id="50429.A0A2B4SCM6"/>
<dbReference type="InterPro" id="IPR057279">
    <property type="entry name" value="MGAT4"/>
</dbReference>
<feature type="transmembrane region" description="Helical" evidence="8">
    <location>
        <begin position="7"/>
        <end position="28"/>
    </location>
</feature>
<dbReference type="Gene3D" id="1.10.20.10">
    <property type="entry name" value="Histone, subunit A"/>
    <property type="match status" value="1"/>
</dbReference>
<reference evidence="11" key="1">
    <citation type="journal article" date="2017" name="bioRxiv">
        <title>Comparative analysis of the genomes of Stylophora pistillata and Acropora digitifera provides evidence for extensive differences between species of corals.</title>
        <authorList>
            <person name="Voolstra C.R."/>
            <person name="Li Y."/>
            <person name="Liew Y.J."/>
            <person name="Baumgarten S."/>
            <person name="Zoccola D."/>
            <person name="Flot J.-F."/>
            <person name="Tambutte S."/>
            <person name="Allemand D."/>
            <person name="Aranda M."/>
        </authorList>
    </citation>
    <scope>NUCLEOTIDE SEQUENCE [LARGE SCALE GENOMIC DNA]</scope>
</reference>
<dbReference type="InterPro" id="IPR046344">
    <property type="entry name" value="TAF6_C_sf"/>
</dbReference>
<dbReference type="Gene3D" id="1.25.40.770">
    <property type="entry name" value="TAF6, C-terminal HEAT repeat domain"/>
    <property type="match status" value="1"/>
</dbReference>
<dbReference type="EMBL" id="LSMT01000117">
    <property type="protein sequence ID" value="PFX26803.1"/>
    <property type="molecule type" value="Genomic_DNA"/>
</dbReference>
<dbReference type="GO" id="GO:0005669">
    <property type="term" value="C:transcription factor TFIID complex"/>
    <property type="evidence" value="ECO:0007669"/>
    <property type="project" value="InterPro"/>
</dbReference>
<keyword evidence="8" id="KW-0472">Membrane</keyword>
<sequence length="984" mass="109326">MWKQHLFTVFLYGVIIFNAAMVVLKHIYYRSSSSLLTCDGSDSILGIPAEQCPLKALSSYCTKRVLDGVNIRQGLVLGKERKQKVFLTVGIVGTKGEESNLLQALYSLTKHISTEEHVDIVFAVVFEGDSNSLLLQRIKSEFEQELDKGLIQVLHPTREFYEAVNIEPAGWGDLTVTEALKNNTMAFNKRLCFLLEYCFRSSKHCLLLTDQARALKPYLPVIKEVVNKIEEKNLTFYAHDFGERSLPSLGRLYSEALVGDLADYAALFPGGRLPQSIVNVFANLRMSCPLTSQEGGQFLFKMAIEPRGSKPRAEFETTIKCEGDFPASETQYLHTPVSEHFLIMKRTQTLAKVKIGFFFCVCSFLSRHPMHDKFDRWLTNNNERWRTTWRVRSLKTITSRFKMDEDDEKTEVDGQLTIESIKLISESMGISNLNEEAINLLIDDGTYRLKQLAQESGKFMQHSKRRKLITGDIDNALHVQNIEPLYGFGSKEFIPFRFASGGGRELYYYKDPEIDLNEIVSSQLPRIPVDVTIKAHWLSIDGLQPAIPENPPPVPVQVQAKDSRAVLAAALPTVTKTVKPQAAKVAGKGTKQSIGKKNNQNLNKEEDSGDKNDKTKPQVTHELSMEQQLYYKEITEACVGSCESRRAEALQSLSTDPGLYQMLPRFSTFISEGVRVNVAQNNLVLLIYLMRMVKALLDNPTLYVEKYLHELIPAVMTCIVSKQLSTNPETDNHWALRDFGSRVVAQVCRSFNSTTNNVQSRVTKTYCKALHQEKASMSTHYGAITGLAELGQEVVKVFVVPRLKIESVLIKKAQEGIDPVEKNAAENLKNLLLKHCPALLLRTRHPPDLPDQYEKEFGSIGQLLCTKVSQLRQTMSAMKKPSTLTVRTVSGVLSTGITTPTTPSTPGASPVKVLTPTSGGTLTISIPPGLKVGLPTTPRDSNPTTPTSAGTVTLPGLLPTGLTNTGTLKPTTPTSNKTPGGPVT</sequence>
<evidence type="ECO:0000256" key="2">
    <source>
        <dbReference type="ARBA" id="ARBA00007688"/>
    </source>
</evidence>
<dbReference type="PANTHER" id="PTHR10221:SF9">
    <property type="entry name" value="TRANSCRIPTION INITIATION FACTOR TFIID SUBUNIT 6"/>
    <property type="match status" value="1"/>
</dbReference>
<keyword evidence="11" id="KW-1185">Reference proteome</keyword>
<gene>
    <name evidence="10" type="primary">TAF6</name>
    <name evidence="10" type="ORF">AWC38_SpisGene8476</name>
</gene>
<evidence type="ECO:0000259" key="9">
    <source>
        <dbReference type="SMART" id="SM00803"/>
    </source>
</evidence>
<dbReference type="Pfam" id="PF07571">
    <property type="entry name" value="TAF6_C"/>
    <property type="match status" value="1"/>
</dbReference>
<dbReference type="Proteomes" id="UP000225706">
    <property type="component" value="Unassembled WGS sequence"/>
</dbReference>
<dbReference type="GO" id="GO:0016251">
    <property type="term" value="F:RNA polymerase II general transcription initiation factor activity"/>
    <property type="evidence" value="ECO:0007669"/>
    <property type="project" value="InterPro"/>
</dbReference>
<evidence type="ECO:0000256" key="5">
    <source>
        <dbReference type="ARBA" id="ARBA00023242"/>
    </source>
</evidence>
<protein>
    <recommendedName>
        <fullName evidence="6">Transcription initiation factor TFIID subunit 6</fullName>
    </recommendedName>
</protein>
<dbReference type="CDD" id="cd22931">
    <property type="entry name" value="HFD_TAF6"/>
    <property type="match status" value="1"/>
</dbReference>
<dbReference type="SMART" id="SM00803">
    <property type="entry name" value="TAF"/>
    <property type="match status" value="1"/>
</dbReference>
<dbReference type="Pfam" id="PF04666">
    <property type="entry name" value="MGAT4_cons"/>
    <property type="match status" value="1"/>
</dbReference>
<dbReference type="PANTHER" id="PTHR10221">
    <property type="entry name" value="TRANSCRIPTION INITIATION FACTOR TFIID SUBUNIT 6"/>
    <property type="match status" value="1"/>
</dbReference>
<keyword evidence="8" id="KW-0812">Transmembrane</keyword>
<dbReference type="InterPro" id="IPR004823">
    <property type="entry name" value="TAF_TATA-bd_Histone-like_dom"/>
</dbReference>
<evidence type="ECO:0000256" key="6">
    <source>
        <dbReference type="ARBA" id="ARBA00040091"/>
    </source>
</evidence>
<dbReference type="GO" id="GO:0003713">
    <property type="term" value="F:transcription coactivator activity"/>
    <property type="evidence" value="ECO:0007669"/>
    <property type="project" value="TreeGrafter"/>
</dbReference>
<evidence type="ECO:0000256" key="7">
    <source>
        <dbReference type="SAM" id="MobiDB-lite"/>
    </source>
</evidence>